<evidence type="ECO:0000313" key="3">
    <source>
        <dbReference type="EMBL" id="PWZ02893.1"/>
    </source>
</evidence>
<evidence type="ECO:0000256" key="1">
    <source>
        <dbReference type="SAM" id="MobiDB-lite"/>
    </source>
</evidence>
<keyword evidence="2" id="KW-0472">Membrane</keyword>
<feature type="transmembrane region" description="Helical" evidence="2">
    <location>
        <begin position="12"/>
        <end position="38"/>
    </location>
</feature>
<keyword evidence="2" id="KW-1133">Transmembrane helix</keyword>
<reference evidence="3 4" key="1">
    <citation type="journal article" date="2018" name="Mol. Biol. Evol.">
        <title>Broad Genomic Sampling Reveals a Smut Pathogenic Ancestry of the Fungal Clade Ustilaginomycotina.</title>
        <authorList>
            <person name="Kijpornyongpan T."/>
            <person name="Mondo S.J."/>
            <person name="Barry K."/>
            <person name="Sandor L."/>
            <person name="Lee J."/>
            <person name="Lipzen A."/>
            <person name="Pangilinan J."/>
            <person name="LaButti K."/>
            <person name="Hainaut M."/>
            <person name="Henrissat B."/>
            <person name="Grigoriev I.V."/>
            <person name="Spatafora J.W."/>
            <person name="Aime M.C."/>
        </authorList>
    </citation>
    <scope>NUCLEOTIDE SEQUENCE [LARGE SCALE GENOMIC DNA]</scope>
    <source>
        <strain evidence="3 4">MCA 3645</strain>
    </source>
</reference>
<protein>
    <submittedName>
        <fullName evidence="3">Uncharacterized protein</fullName>
    </submittedName>
</protein>
<name>A0A317XYP0_9BASI</name>
<gene>
    <name evidence="3" type="ORF">BCV70DRAFT_8030</name>
</gene>
<evidence type="ECO:0000256" key="2">
    <source>
        <dbReference type="SAM" id="Phobius"/>
    </source>
</evidence>
<dbReference type="Proteomes" id="UP000246740">
    <property type="component" value="Unassembled WGS sequence"/>
</dbReference>
<sequence>MDSPSSPRIRNLFFFANLYFLTLNMDTLPSIAFLLLSLRLVFLFELKLDLTKQTSGSANCDQPTVQLMAHRSQIPRRQQIMSMATLRYEREDQQGRKTVTRHSRTQNKRAKKKETAVQAAESRPGASRLHVTAALRLREV</sequence>
<feature type="region of interest" description="Disordered" evidence="1">
    <location>
        <begin position="91"/>
        <end position="125"/>
    </location>
</feature>
<proteinExistence type="predicted"/>
<feature type="compositionally biased region" description="Basic residues" evidence="1">
    <location>
        <begin position="98"/>
        <end position="112"/>
    </location>
</feature>
<evidence type="ECO:0000313" key="4">
    <source>
        <dbReference type="Proteomes" id="UP000246740"/>
    </source>
</evidence>
<keyword evidence="4" id="KW-1185">Reference proteome</keyword>
<dbReference type="EMBL" id="KZ819188">
    <property type="protein sequence ID" value="PWZ02893.1"/>
    <property type="molecule type" value="Genomic_DNA"/>
</dbReference>
<accession>A0A317XYP0</accession>
<organism evidence="3 4">
    <name type="scientific">Testicularia cyperi</name>
    <dbReference type="NCBI Taxonomy" id="1882483"/>
    <lineage>
        <taxon>Eukaryota</taxon>
        <taxon>Fungi</taxon>
        <taxon>Dikarya</taxon>
        <taxon>Basidiomycota</taxon>
        <taxon>Ustilaginomycotina</taxon>
        <taxon>Ustilaginomycetes</taxon>
        <taxon>Ustilaginales</taxon>
        <taxon>Anthracoideaceae</taxon>
        <taxon>Testicularia</taxon>
    </lineage>
</organism>
<keyword evidence="2" id="KW-0812">Transmembrane</keyword>
<dbReference type="AlphaFoldDB" id="A0A317XYP0"/>
<dbReference type="InParanoid" id="A0A317XYP0"/>